<keyword evidence="3" id="KW-1185">Reference proteome</keyword>
<dbReference type="EMBL" id="DS999415">
    <property type="protein sequence ID" value="EED87086.1"/>
    <property type="molecule type" value="Genomic_DNA"/>
</dbReference>
<dbReference type="HOGENOM" id="CLU_025711_4_2_1"/>
<reference evidence="2 3" key="2">
    <citation type="journal article" date="2008" name="Nature">
        <title>The Phaeodactylum genome reveals the evolutionary history of diatom genomes.</title>
        <authorList>
            <person name="Bowler C."/>
            <person name="Allen A.E."/>
            <person name="Badger J.H."/>
            <person name="Grimwood J."/>
            <person name="Jabbari K."/>
            <person name="Kuo A."/>
            <person name="Maheswari U."/>
            <person name="Martens C."/>
            <person name="Maumus F."/>
            <person name="Otillar R.P."/>
            <person name="Rayko E."/>
            <person name="Salamov A."/>
            <person name="Vandepoele K."/>
            <person name="Beszteri B."/>
            <person name="Gruber A."/>
            <person name="Heijde M."/>
            <person name="Katinka M."/>
            <person name="Mock T."/>
            <person name="Valentin K."/>
            <person name="Verret F."/>
            <person name="Berges J.A."/>
            <person name="Brownlee C."/>
            <person name="Cadoret J.P."/>
            <person name="Chiovitti A."/>
            <person name="Choi C.J."/>
            <person name="Coesel S."/>
            <person name="De Martino A."/>
            <person name="Detter J.C."/>
            <person name="Durkin C."/>
            <person name="Falciatore A."/>
            <person name="Fournet J."/>
            <person name="Haruta M."/>
            <person name="Huysman M.J."/>
            <person name="Jenkins B.D."/>
            <person name="Jiroutova K."/>
            <person name="Jorgensen R.E."/>
            <person name="Joubert Y."/>
            <person name="Kaplan A."/>
            <person name="Kroger N."/>
            <person name="Kroth P.G."/>
            <person name="La Roche J."/>
            <person name="Lindquist E."/>
            <person name="Lommer M."/>
            <person name="Martin-Jezequel V."/>
            <person name="Lopez P.J."/>
            <person name="Lucas S."/>
            <person name="Mangogna M."/>
            <person name="McGinnis K."/>
            <person name="Medlin L.K."/>
            <person name="Montsant A."/>
            <person name="Oudot-Le Secq M.P."/>
            <person name="Napoli C."/>
            <person name="Obornik M."/>
            <person name="Parker M.S."/>
            <person name="Petit J.L."/>
            <person name="Porcel B.M."/>
            <person name="Poulsen N."/>
            <person name="Robison M."/>
            <person name="Rychlewski L."/>
            <person name="Rynearson T.A."/>
            <person name="Schmutz J."/>
            <person name="Shapiro H."/>
            <person name="Siaut M."/>
            <person name="Stanley M."/>
            <person name="Sussman M.R."/>
            <person name="Taylor A.R."/>
            <person name="Vardi A."/>
            <person name="von Dassow P."/>
            <person name="Vyverman W."/>
            <person name="Willis A."/>
            <person name="Wyrwicz L.S."/>
            <person name="Rokhsar D.S."/>
            <person name="Weissenbach J."/>
            <person name="Armbrust E.V."/>
            <person name="Green B.R."/>
            <person name="Van de Peer Y."/>
            <person name="Grigoriev I.V."/>
        </authorList>
    </citation>
    <scope>NUCLEOTIDE SEQUENCE [LARGE SCALE GENOMIC DNA]</scope>
    <source>
        <strain evidence="2 3">CCMP1335</strain>
    </source>
</reference>
<evidence type="ECO:0000313" key="2">
    <source>
        <dbReference type="EMBL" id="EED87086.1"/>
    </source>
</evidence>
<dbReference type="STRING" id="35128.B8LBP8"/>
<gene>
    <name evidence="2" type="ORF">THAPSDRAFT_8672</name>
</gene>
<dbReference type="Pfam" id="PF13460">
    <property type="entry name" value="NAD_binding_10"/>
    <property type="match status" value="1"/>
</dbReference>
<dbReference type="GeneID" id="7444536"/>
<dbReference type="RefSeq" id="XP_002296390.1">
    <property type="nucleotide sequence ID" value="XM_002296354.1"/>
</dbReference>
<dbReference type="InParanoid" id="B8LBP8"/>
<dbReference type="Proteomes" id="UP000001449">
    <property type="component" value="Chromosome 11"/>
</dbReference>
<proteinExistence type="predicted"/>
<dbReference type="InterPro" id="IPR016040">
    <property type="entry name" value="NAD(P)-bd_dom"/>
</dbReference>
<sequence length="254" mass="28179">MAITTLVVGSTGATGKHVVLQLLQQQQNVRAIARSKQRLLDSLDEISPKSSSQYGDQLQVTEASILDLSDEDIKMAAKNCDAVVSCLGHNVTVKGMFGHPRRLVTDATRRLVDAIEANQADDGKEAKKTKFVLMGTVAVSDPGGEDDARSQSERSVLFLLRHLLPPHRDNEEAAEYIFTKKVNPLLEWTVVRPTTLIDGSATKYELFDKPQDSLFGGESVVKRSNVAKCMVDLVLTDSLWDEWKYKWPVVHDMN</sequence>
<accession>B8LBP8</accession>
<evidence type="ECO:0000313" key="3">
    <source>
        <dbReference type="Proteomes" id="UP000001449"/>
    </source>
</evidence>
<name>B8LBP8_THAPS</name>
<feature type="domain" description="NAD(P)-binding" evidence="1">
    <location>
        <begin position="9"/>
        <end position="234"/>
    </location>
</feature>
<evidence type="ECO:0000259" key="1">
    <source>
        <dbReference type="Pfam" id="PF13460"/>
    </source>
</evidence>
<dbReference type="PANTHER" id="PTHR15020">
    <property type="entry name" value="FLAVIN REDUCTASE-RELATED"/>
    <property type="match status" value="1"/>
</dbReference>
<reference evidence="2 3" key="1">
    <citation type="journal article" date="2004" name="Science">
        <title>The genome of the diatom Thalassiosira pseudonana: ecology, evolution, and metabolism.</title>
        <authorList>
            <person name="Armbrust E.V."/>
            <person name="Berges J.A."/>
            <person name="Bowler C."/>
            <person name="Green B.R."/>
            <person name="Martinez D."/>
            <person name="Putnam N.H."/>
            <person name="Zhou S."/>
            <person name="Allen A.E."/>
            <person name="Apt K.E."/>
            <person name="Bechner M."/>
            <person name="Brzezinski M.A."/>
            <person name="Chaal B.K."/>
            <person name="Chiovitti A."/>
            <person name="Davis A.K."/>
            <person name="Demarest M.S."/>
            <person name="Detter J.C."/>
            <person name="Glavina T."/>
            <person name="Goodstein D."/>
            <person name="Hadi M.Z."/>
            <person name="Hellsten U."/>
            <person name="Hildebrand M."/>
            <person name="Jenkins B.D."/>
            <person name="Jurka J."/>
            <person name="Kapitonov V.V."/>
            <person name="Kroger N."/>
            <person name="Lau W.W."/>
            <person name="Lane T.W."/>
            <person name="Larimer F.W."/>
            <person name="Lippmeier J.C."/>
            <person name="Lucas S."/>
            <person name="Medina M."/>
            <person name="Montsant A."/>
            <person name="Obornik M."/>
            <person name="Parker M.S."/>
            <person name="Palenik B."/>
            <person name="Pazour G.J."/>
            <person name="Richardson P.M."/>
            <person name="Rynearson T.A."/>
            <person name="Saito M.A."/>
            <person name="Schwartz D.C."/>
            <person name="Thamatrakoln K."/>
            <person name="Valentin K."/>
            <person name="Vardi A."/>
            <person name="Wilkerson F.P."/>
            <person name="Rokhsar D.S."/>
        </authorList>
    </citation>
    <scope>NUCLEOTIDE SEQUENCE [LARGE SCALE GENOMIC DNA]</scope>
    <source>
        <strain evidence="2 3">CCMP1335</strain>
    </source>
</reference>
<dbReference type="KEGG" id="tps:THAPSDRAFT_8672"/>
<dbReference type="Gene3D" id="3.40.50.720">
    <property type="entry name" value="NAD(P)-binding Rossmann-like Domain"/>
    <property type="match status" value="1"/>
</dbReference>
<dbReference type="PaxDb" id="35128-Thaps8672"/>
<dbReference type="AlphaFoldDB" id="B8LBP8"/>
<dbReference type="SUPFAM" id="SSF51735">
    <property type="entry name" value="NAD(P)-binding Rossmann-fold domains"/>
    <property type="match status" value="1"/>
</dbReference>
<dbReference type="eggNOG" id="ENOG502S1NQ">
    <property type="taxonomic scope" value="Eukaryota"/>
</dbReference>
<protein>
    <recommendedName>
        <fullName evidence="1">NAD(P)-binding domain-containing protein</fullName>
    </recommendedName>
</protein>
<organism evidence="2 3">
    <name type="scientific">Thalassiosira pseudonana</name>
    <name type="common">Marine diatom</name>
    <name type="synonym">Cyclotella nana</name>
    <dbReference type="NCBI Taxonomy" id="35128"/>
    <lineage>
        <taxon>Eukaryota</taxon>
        <taxon>Sar</taxon>
        <taxon>Stramenopiles</taxon>
        <taxon>Ochrophyta</taxon>
        <taxon>Bacillariophyta</taxon>
        <taxon>Coscinodiscophyceae</taxon>
        <taxon>Thalassiosirophycidae</taxon>
        <taxon>Thalassiosirales</taxon>
        <taxon>Thalassiosiraceae</taxon>
        <taxon>Thalassiosira</taxon>
    </lineage>
</organism>
<dbReference type="InterPro" id="IPR036291">
    <property type="entry name" value="NAD(P)-bd_dom_sf"/>
</dbReference>
<dbReference type="PANTHER" id="PTHR15020:SF11">
    <property type="entry name" value="OS06G0360300 PROTEIN"/>
    <property type="match status" value="1"/>
</dbReference>